<proteinExistence type="predicted"/>
<evidence type="ECO:0000256" key="1">
    <source>
        <dbReference type="SAM" id="MobiDB-lite"/>
    </source>
</evidence>
<feature type="region of interest" description="Disordered" evidence="1">
    <location>
        <begin position="102"/>
        <end position="126"/>
    </location>
</feature>
<organism evidence="2 3">
    <name type="scientific">Nesidiocoris tenuis</name>
    <dbReference type="NCBI Taxonomy" id="355587"/>
    <lineage>
        <taxon>Eukaryota</taxon>
        <taxon>Metazoa</taxon>
        <taxon>Ecdysozoa</taxon>
        <taxon>Arthropoda</taxon>
        <taxon>Hexapoda</taxon>
        <taxon>Insecta</taxon>
        <taxon>Pterygota</taxon>
        <taxon>Neoptera</taxon>
        <taxon>Paraneoptera</taxon>
        <taxon>Hemiptera</taxon>
        <taxon>Heteroptera</taxon>
        <taxon>Panheteroptera</taxon>
        <taxon>Cimicomorpha</taxon>
        <taxon>Miridae</taxon>
        <taxon>Dicyphina</taxon>
        <taxon>Nesidiocoris</taxon>
    </lineage>
</organism>
<dbReference type="Proteomes" id="UP000479000">
    <property type="component" value="Unassembled WGS sequence"/>
</dbReference>
<gene>
    <name evidence="2" type="ORF">NTEN_LOCUS23236</name>
</gene>
<protein>
    <submittedName>
        <fullName evidence="2">Uncharacterized protein</fullName>
    </submittedName>
</protein>
<accession>A0A6H5HWF8</accession>
<evidence type="ECO:0000313" key="3">
    <source>
        <dbReference type="Proteomes" id="UP000479000"/>
    </source>
</evidence>
<keyword evidence="3" id="KW-1185">Reference proteome</keyword>
<name>A0A6H5HWF8_9HEMI</name>
<feature type="compositionally biased region" description="Basic and acidic residues" evidence="1">
    <location>
        <begin position="111"/>
        <end position="126"/>
    </location>
</feature>
<dbReference type="EMBL" id="CADCXU010033975">
    <property type="protein sequence ID" value="CAB0019524.1"/>
    <property type="molecule type" value="Genomic_DNA"/>
</dbReference>
<sequence length="221" mass="25528">MIHIGLVTKIICDIFHECRLFSLINIGVSLTNSRRTCKFLYVNIWYFMPPGCPLRTNETSTSTWSDRHWHDDDVEPQWRRRQSGVTETGSGRIVGPAISRDFYQPQTRPSSFERSDSSSPDPGRRELQRSLVNREAKNTCIVESQGYEAAENFLEFFSRESAFPRNGLFETYLGRTKTFMATFSRVHWSRVGKQLVLFWEKNLFTLIFGIVRGSPASIVDV</sequence>
<dbReference type="AlphaFoldDB" id="A0A6H5HWF8"/>
<evidence type="ECO:0000313" key="2">
    <source>
        <dbReference type="EMBL" id="CAB0019524.1"/>
    </source>
</evidence>
<reference evidence="2 3" key="1">
    <citation type="submission" date="2020-02" db="EMBL/GenBank/DDBJ databases">
        <authorList>
            <person name="Ferguson B K."/>
        </authorList>
    </citation>
    <scope>NUCLEOTIDE SEQUENCE [LARGE SCALE GENOMIC DNA]</scope>
</reference>